<keyword evidence="3" id="KW-0694">RNA-binding</keyword>
<feature type="compositionally biased region" description="Low complexity" evidence="5">
    <location>
        <begin position="262"/>
        <end position="276"/>
    </location>
</feature>
<feature type="region of interest" description="Disordered" evidence="5">
    <location>
        <begin position="262"/>
        <end position="297"/>
    </location>
</feature>
<reference evidence="7 8" key="1">
    <citation type="submission" date="2017-08" db="EMBL/GenBank/DDBJ databases">
        <title>Burning lignite coal seam in the remote Altai Mountains harbors a hydrogen-driven thermophilic microbial community.</title>
        <authorList>
            <person name="Kadnikov V.V."/>
            <person name="Mardanov A.V."/>
            <person name="Ivasenko D."/>
            <person name="Beletsky A.V."/>
            <person name="Karnachuk O.V."/>
            <person name="Ravin N.V."/>
        </authorList>
    </citation>
    <scope>NUCLEOTIDE SEQUENCE [LARGE SCALE GENOMIC DNA]</scope>
    <source>
        <strain evidence="7">AL31</strain>
    </source>
</reference>
<dbReference type="GO" id="GO:0120159">
    <property type="term" value="F:rRNA pseudouridine synthase activity"/>
    <property type="evidence" value="ECO:0007669"/>
    <property type="project" value="UniProtKB-ARBA"/>
</dbReference>
<dbReference type="FunFam" id="3.10.290.10:FF:000003">
    <property type="entry name" value="Pseudouridine synthase"/>
    <property type="match status" value="1"/>
</dbReference>
<evidence type="ECO:0000256" key="2">
    <source>
        <dbReference type="ARBA" id="ARBA00023235"/>
    </source>
</evidence>
<dbReference type="GO" id="GO:0000455">
    <property type="term" value="P:enzyme-directed rRNA pseudouridine synthesis"/>
    <property type="evidence" value="ECO:0007669"/>
    <property type="project" value="UniProtKB-ARBA"/>
</dbReference>
<gene>
    <name evidence="7" type="ORF">BLITH_1268</name>
</gene>
<dbReference type="InterPro" id="IPR020103">
    <property type="entry name" value="PsdUridine_synth_cat_dom_sf"/>
</dbReference>
<feature type="domain" description="RNA-binding S4" evidence="6">
    <location>
        <begin position="17"/>
        <end position="76"/>
    </location>
</feature>
<dbReference type="NCBIfam" id="TIGR00093">
    <property type="entry name" value="pseudouridine synthase"/>
    <property type="match status" value="1"/>
</dbReference>
<dbReference type="SMART" id="SM00363">
    <property type="entry name" value="S4"/>
    <property type="match status" value="1"/>
</dbReference>
<evidence type="ECO:0000256" key="1">
    <source>
        <dbReference type="ARBA" id="ARBA00008348"/>
    </source>
</evidence>
<dbReference type="PANTHER" id="PTHR47683">
    <property type="entry name" value="PSEUDOURIDINE SYNTHASE FAMILY PROTEIN-RELATED"/>
    <property type="match status" value="1"/>
</dbReference>
<dbReference type="InterPro" id="IPR006145">
    <property type="entry name" value="PsdUridine_synth_RsuA/RluA"/>
</dbReference>
<dbReference type="GO" id="GO:0003723">
    <property type="term" value="F:RNA binding"/>
    <property type="evidence" value="ECO:0007669"/>
    <property type="project" value="UniProtKB-KW"/>
</dbReference>
<dbReference type="Pfam" id="PF01479">
    <property type="entry name" value="S4"/>
    <property type="match status" value="1"/>
</dbReference>
<comment type="caution">
    <text evidence="7">The sequence shown here is derived from an EMBL/GenBank/DDBJ whole genome shotgun (WGS) entry which is preliminary data.</text>
</comment>
<dbReference type="InterPro" id="IPR018496">
    <property type="entry name" value="PsdUridine_synth_RsuA/RluB_CS"/>
</dbReference>
<feature type="compositionally biased region" description="Basic and acidic residues" evidence="5">
    <location>
        <begin position="277"/>
        <end position="297"/>
    </location>
</feature>
<dbReference type="InterPro" id="IPR002942">
    <property type="entry name" value="S4_RNA-bd"/>
</dbReference>
<dbReference type="SUPFAM" id="SSF55174">
    <property type="entry name" value="Alpha-L RNA-binding motif"/>
    <property type="match status" value="1"/>
</dbReference>
<proteinExistence type="inferred from homology"/>
<dbReference type="Gene3D" id="3.10.290.10">
    <property type="entry name" value="RNA-binding S4 domain"/>
    <property type="match status" value="1"/>
</dbReference>
<dbReference type="AlphaFoldDB" id="A0A2T5G617"/>
<dbReference type="CDD" id="cd02870">
    <property type="entry name" value="PseudoU_synth_RsuA_like"/>
    <property type="match status" value="1"/>
</dbReference>
<dbReference type="PROSITE" id="PS01149">
    <property type="entry name" value="PSI_RSU"/>
    <property type="match status" value="1"/>
</dbReference>
<dbReference type="PANTHER" id="PTHR47683:SF2">
    <property type="entry name" value="RNA-BINDING S4 DOMAIN-CONTAINING PROTEIN"/>
    <property type="match status" value="1"/>
</dbReference>
<evidence type="ECO:0000313" key="8">
    <source>
        <dbReference type="Proteomes" id="UP000244016"/>
    </source>
</evidence>
<evidence type="ECO:0000256" key="5">
    <source>
        <dbReference type="SAM" id="MobiDB-lite"/>
    </source>
</evidence>
<evidence type="ECO:0000259" key="6">
    <source>
        <dbReference type="SMART" id="SM00363"/>
    </source>
</evidence>
<name>A0A2T5G617_9BACL</name>
<evidence type="ECO:0000313" key="7">
    <source>
        <dbReference type="EMBL" id="PTQ51630.1"/>
    </source>
</evidence>
<dbReference type="Gene3D" id="3.30.70.1560">
    <property type="entry name" value="Alpha-L RNA-binding motif"/>
    <property type="match status" value="1"/>
</dbReference>
<dbReference type="EC" id="5.4.99.-" evidence="4"/>
<dbReference type="SUPFAM" id="SSF55120">
    <property type="entry name" value="Pseudouridine synthase"/>
    <property type="match status" value="1"/>
</dbReference>
<dbReference type="PROSITE" id="PS50889">
    <property type="entry name" value="S4"/>
    <property type="match status" value="1"/>
</dbReference>
<sequence length="297" mass="32957">MESGERNESGGEGAGKLRLNKALAVAGVASRRGADALIFSGRVRVNGVVVTTPGVRIDPKVDVVEVDGRRVRFSAPKVVYLLYKPKNTITTLRDPQGRRTIRDFLRGVSQRVFPVGRLDRNTTGLLLLTNDGELANRLMHPRYGVEKVYEVHLRGSLPPEARRGVEMGVTLEDGFVRPLRVEWIPGGGREETRLRLVLTEGRYRIVRRMFEALGFSVKALHRPQVAFLTLDGLRPGELRPLTPEERERLYHLVGLEPPAADFGVAGGSSASAGSRSWAREEIENPGRGKRRGREERG</sequence>
<evidence type="ECO:0000256" key="4">
    <source>
        <dbReference type="RuleBase" id="RU003887"/>
    </source>
</evidence>
<dbReference type="InterPro" id="IPR050343">
    <property type="entry name" value="RsuA_PseudoU_synthase"/>
</dbReference>
<dbReference type="Pfam" id="PF00849">
    <property type="entry name" value="PseudoU_synth_2"/>
    <property type="match status" value="1"/>
</dbReference>
<dbReference type="Gene3D" id="3.30.70.580">
    <property type="entry name" value="Pseudouridine synthase I, catalytic domain, N-terminal subdomain"/>
    <property type="match status" value="1"/>
</dbReference>
<dbReference type="InterPro" id="IPR042092">
    <property type="entry name" value="PsdUridine_s_RsuA/RluB/E/F_cat"/>
</dbReference>
<dbReference type="InterPro" id="IPR000748">
    <property type="entry name" value="PsdUridine_synth_RsuA/RluB/E/F"/>
</dbReference>
<keyword evidence="2 4" id="KW-0413">Isomerase</keyword>
<dbReference type="InterPro" id="IPR020094">
    <property type="entry name" value="TruA/RsuA/RluB/E/F_N"/>
</dbReference>
<dbReference type="InterPro" id="IPR036986">
    <property type="entry name" value="S4_RNA-bd_sf"/>
</dbReference>
<dbReference type="EMBL" id="PEBW01000004">
    <property type="protein sequence ID" value="PTQ51630.1"/>
    <property type="molecule type" value="Genomic_DNA"/>
</dbReference>
<organism evidence="7 8">
    <name type="scientific">Brockia lithotrophica</name>
    <dbReference type="NCBI Taxonomy" id="933949"/>
    <lineage>
        <taxon>Bacteria</taxon>
        <taxon>Bacillati</taxon>
        <taxon>Bacillota</taxon>
        <taxon>Bacilli</taxon>
        <taxon>Bacillales</taxon>
        <taxon>Bacillales Family X. Incertae Sedis</taxon>
        <taxon>Brockia</taxon>
    </lineage>
</organism>
<comment type="similarity">
    <text evidence="1 4">Belongs to the pseudouridine synthase RsuA family.</text>
</comment>
<dbReference type="Proteomes" id="UP000244016">
    <property type="component" value="Unassembled WGS sequence"/>
</dbReference>
<accession>A0A2T5G617</accession>
<evidence type="ECO:0000256" key="3">
    <source>
        <dbReference type="PROSITE-ProRule" id="PRU00182"/>
    </source>
</evidence>
<protein>
    <recommendedName>
        <fullName evidence="4">Pseudouridine synthase</fullName>
        <ecNumber evidence="4">5.4.99.-</ecNumber>
    </recommendedName>
</protein>